<feature type="compositionally biased region" description="Basic and acidic residues" evidence="1">
    <location>
        <begin position="113"/>
        <end position="123"/>
    </location>
</feature>
<dbReference type="Proteomes" id="UP000095283">
    <property type="component" value="Unplaced"/>
</dbReference>
<feature type="compositionally biased region" description="Acidic residues" evidence="1">
    <location>
        <begin position="12"/>
        <end position="22"/>
    </location>
</feature>
<evidence type="ECO:0000256" key="1">
    <source>
        <dbReference type="SAM" id="MobiDB-lite"/>
    </source>
</evidence>
<sequence>MVLVFFHLEYTTLEEDEEEEEANKELSLDTRNEEKIIEEVEESTEDLEEKKEDGEEQGDGEKNDGDDEYKDGVNETIITKNESEGDKVKVELKNENIEDNHSEKGGVNEVAGNDEKEVTEKNTKTLANGYRYNNPNRTMELVSPEKEQLHQ</sequence>
<feature type="compositionally biased region" description="Basic and acidic residues" evidence="1">
    <location>
        <begin position="23"/>
        <end position="38"/>
    </location>
</feature>
<feature type="region of interest" description="Disordered" evidence="1">
    <location>
        <begin position="12"/>
        <end position="137"/>
    </location>
</feature>
<evidence type="ECO:0000313" key="3">
    <source>
        <dbReference type="WBParaSite" id="Hba_15489"/>
    </source>
</evidence>
<feature type="compositionally biased region" description="Basic and acidic residues" evidence="1">
    <location>
        <begin position="81"/>
        <end position="106"/>
    </location>
</feature>
<organism evidence="2 3">
    <name type="scientific">Heterorhabditis bacteriophora</name>
    <name type="common">Entomopathogenic nematode worm</name>
    <dbReference type="NCBI Taxonomy" id="37862"/>
    <lineage>
        <taxon>Eukaryota</taxon>
        <taxon>Metazoa</taxon>
        <taxon>Ecdysozoa</taxon>
        <taxon>Nematoda</taxon>
        <taxon>Chromadorea</taxon>
        <taxon>Rhabditida</taxon>
        <taxon>Rhabditina</taxon>
        <taxon>Rhabditomorpha</taxon>
        <taxon>Strongyloidea</taxon>
        <taxon>Heterorhabditidae</taxon>
        <taxon>Heterorhabditis</taxon>
    </lineage>
</organism>
<name>A0A1I7XDR8_HETBA</name>
<dbReference type="AlphaFoldDB" id="A0A1I7XDR8"/>
<accession>A0A1I7XDR8</accession>
<reference evidence="3" key="1">
    <citation type="submission" date="2016-11" db="UniProtKB">
        <authorList>
            <consortium name="WormBaseParasite"/>
        </authorList>
    </citation>
    <scope>IDENTIFICATION</scope>
</reference>
<evidence type="ECO:0000313" key="2">
    <source>
        <dbReference type="Proteomes" id="UP000095283"/>
    </source>
</evidence>
<proteinExistence type="predicted"/>
<protein>
    <submittedName>
        <fullName evidence="3">Uncharacterized protein</fullName>
    </submittedName>
</protein>
<feature type="compositionally biased region" description="Basic and acidic residues" evidence="1">
    <location>
        <begin position="48"/>
        <end position="63"/>
    </location>
</feature>
<keyword evidence="2" id="KW-1185">Reference proteome</keyword>
<dbReference type="WBParaSite" id="Hba_15489">
    <property type="protein sequence ID" value="Hba_15489"/>
    <property type="gene ID" value="Hba_15489"/>
</dbReference>